<feature type="region of interest" description="Disordered" evidence="1">
    <location>
        <begin position="311"/>
        <end position="334"/>
    </location>
</feature>
<evidence type="ECO:0000256" key="2">
    <source>
        <dbReference type="SAM" id="Phobius"/>
    </source>
</evidence>
<accession>A0A0N0BIT3</accession>
<keyword evidence="2" id="KW-0472">Membrane</keyword>
<dbReference type="EMBL" id="KQ435726">
    <property type="protein sequence ID" value="KOX78204.1"/>
    <property type="molecule type" value="Genomic_DNA"/>
</dbReference>
<keyword evidence="2" id="KW-1133">Transmembrane helix</keyword>
<feature type="compositionally biased region" description="Basic and acidic residues" evidence="1">
    <location>
        <begin position="311"/>
        <end position="332"/>
    </location>
</feature>
<sequence length="468" mass="52991">MTNSRISVDRPLASGLSSELRPTIKISIPDPTDPSSPAWRVIGDLSVSPWALSNPDTPQLERGFSACVSNFRKPDNNGADMEIIIIFIVISPRSSIVPRGQFKVPDDSIDGRGSLCHLEYTNHREITETNFALTTNTRAKLARMVEGQRTHRSKNLRRFRGIIRGGRSWSSRVKYRTLDYTTRRQTERQTERGISKKEKEEGITHARDEITTPLFSSLTNLVTKVHLRRTVLRYKSCSFLNSRNESDTLCFKALFIGKELLNAADLLVFDQLTKWTMKSEKRGLECRAKGADAPKGAEVLERKVGEGYIEQKAKRDGTGQHNNSRKDSRAGRINEGPWWLGSAFRPPRVSFEEQTADDGPAGKLAARVRHLMLYEFQMPLMLFILVLWNMSALVLKKFEKERSEHRGTDSINLATLSARSEFRENTASDTIVETGVARIPGMQRNGESLKEQVGENRKEEIENPIVYL</sequence>
<keyword evidence="4" id="KW-1185">Reference proteome</keyword>
<evidence type="ECO:0000256" key="1">
    <source>
        <dbReference type="SAM" id="MobiDB-lite"/>
    </source>
</evidence>
<protein>
    <submittedName>
        <fullName evidence="3">Uncharacterized protein</fullName>
    </submittedName>
</protein>
<proteinExistence type="predicted"/>
<organism evidence="3 4">
    <name type="scientific">Melipona quadrifasciata</name>
    <dbReference type="NCBI Taxonomy" id="166423"/>
    <lineage>
        <taxon>Eukaryota</taxon>
        <taxon>Metazoa</taxon>
        <taxon>Ecdysozoa</taxon>
        <taxon>Arthropoda</taxon>
        <taxon>Hexapoda</taxon>
        <taxon>Insecta</taxon>
        <taxon>Pterygota</taxon>
        <taxon>Neoptera</taxon>
        <taxon>Endopterygota</taxon>
        <taxon>Hymenoptera</taxon>
        <taxon>Apocrita</taxon>
        <taxon>Aculeata</taxon>
        <taxon>Apoidea</taxon>
        <taxon>Anthophila</taxon>
        <taxon>Apidae</taxon>
        <taxon>Melipona</taxon>
    </lineage>
</organism>
<reference evidence="3 4" key="1">
    <citation type="submission" date="2015-07" db="EMBL/GenBank/DDBJ databases">
        <title>The genome of Melipona quadrifasciata.</title>
        <authorList>
            <person name="Pan H."/>
            <person name="Kapheim K."/>
        </authorList>
    </citation>
    <scope>NUCLEOTIDE SEQUENCE [LARGE SCALE GENOMIC DNA]</scope>
    <source>
        <strain evidence="3">0111107301</strain>
        <tissue evidence="3">Whole body</tissue>
    </source>
</reference>
<evidence type="ECO:0000313" key="4">
    <source>
        <dbReference type="Proteomes" id="UP000053105"/>
    </source>
</evidence>
<evidence type="ECO:0000313" key="3">
    <source>
        <dbReference type="EMBL" id="KOX78204.1"/>
    </source>
</evidence>
<keyword evidence="2" id="KW-0812">Transmembrane</keyword>
<gene>
    <name evidence="3" type="ORF">WN51_09563</name>
</gene>
<dbReference type="Proteomes" id="UP000053105">
    <property type="component" value="Unassembled WGS sequence"/>
</dbReference>
<feature type="transmembrane region" description="Helical" evidence="2">
    <location>
        <begin position="376"/>
        <end position="395"/>
    </location>
</feature>
<dbReference type="AlphaFoldDB" id="A0A0N0BIT3"/>
<name>A0A0N0BIT3_9HYME</name>